<dbReference type="GO" id="GO:0008198">
    <property type="term" value="F:ferrous iron binding"/>
    <property type="evidence" value="ECO:0007669"/>
    <property type="project" value="TreeGrafter"/>
</dbReference>
<feature type="compositionally biased region" description="Polar residues" evidence="15">
    <location>
        <begin position="79"/>
        <end position="105"/>
    </location>
</feature>
<evidence type="ECO:0000256" key="3">
    <source>
        <dbReference type="ARBA" id="ARBA00007879"/>
    </source>
</evidence>
<accession>A0A803MBA3</accession>
<keyword evidence="9 14" id="KW-0408">Iron</keyword>
<keyword evidence="10" id="KW-0234">DNA repair</keyword>
<dbReference type="RefSeq" id="XP_021731236.1">
    <property type="nucleotide sequence ID" value="XM_021875544.1"/>
</dbReference>
<feature type="compositionally biased region" description="Polar residues" evidence="15">
    <location>
        <begin position="129"/>
        <end position="141"/>
    </location>
</feature>
<evidence type="ECO:0000256" key="8">
    <source>
        <dbReference type="ARBA" id="ARBA00023002"/>
    </source>
</evidence>
<keyword evidence="7" id="KW-0223">Dioxygenase</keyword>
<dbReference type="InterPro" id="IPR004574">
    <property type="entry name" value="Alkb"/>
</dbReference>
<dbReference type="AlphaFoldDB" id="A0A803MBA3"/>
<dbReference type="GO" id="GO:0006281">
    <property type="term" value="P:DNA repair"/>
    <property type="evidence" value="ECO:0007669"/>
    <property type="project" value="UniProtKB-KW"/>
</dbReference>
<keyword evidence="6" id="KW-0227">DNA damage</keyword>
<keyword evidence="11" id="KW-0539">Nucleus</keyword>
<evidence type="ECO:0000256" key="7">
    <source>
        <dbReference type="ARBA" id="ARBA00022964"/>
    </source>
</evidence>
<dbReference type="Proteomes" id="UP000596660">
    <property type="component" value="Unplaced"/>
</dbReference>
<dbReference type="Gramene" id="AUR62026370-RA">
    <property type="protein sequence ID" value="AUR62026370-RA:cds"/>
    <property type="gene ID" value="AUR62026370"/>
</dbReference>
<evidence type="ECO:0000313" key="18">
    <source>
        <dbReference type="Proteomes" id="UP000596660"/>
    </source>
</evidence>
<dbReference type="GO" id="GO:0005737">
    <property type="term" value="C:cytoplasm"/>
    <property type="evidence" value="ECO:0007669"/>
    <property type="project" value="UniProtKB-SubCell"/>
</dbReference>
<comment type="catalytic activity">
    <reaction evidence="12">
        <text>an N(6)-methyl-2'-deoxyadenosine in DNA + 2-oxoglutarate + O2 = a 2'-deoxyadenosine in DNA + formaldehyde + succinate + CO2</text>
        <dbReference type="Rhea" id="RHEA:49524"/>
        <dbReference type="Rhea" id="RHEA-COMP:12418"/>
        <dbReference type="Rhea" id="RHEA-COMP:12419"/>
        <dbReference type="ChEBI" id="CHEBI:15379"/>
        <dbReference type="ChEBI" id="CHEBI:16526"/>
        <dbReference type="ChEBI" id="CHEBI:16810"/>
        <dbReference type="ChEBI" id="CHEBI:16842"/>
        <dbReference type="ChEBI" id="CHEBI:30031"/>
        <dbReference type="ChEBI" id="CHEBI:90615"/>
        <dbReference type="ChEBI" id="CHEBI:90616"/>
        <dbReference type="EC" id="1.14.11.51"/>
    </reaction>
    <physiologicalReaction direction="left-to-right" evidence="12">
        <dbReference type="Rhea" id="RHEA:49525"/>
    </physiologicalReaction>
</comment>
<dbReference type="InterPro" id="IPR005123">
    <property type="entry name" value="Oxoglu/Fe-dep_dioxygenase_dom"/>
</dbReference>
<feature type="compositionally biased region" description="Basic and acidic residues" evidence="15">
    <location>
        <begin position="169"/>
        <end position="180"/>
    </location>
</feature>
<feature type="domain" description="Fe2OG dioxygenase" evidence="16">
    <location>
        <begin position="365"/>
        <end position="475"/>
    </location>
</feature>
<dbReference type="SUPFAM" id="SSF51197">
    <property type="entry name" value="Clavaminate synthase-like"/>
    <property type="match status" value="1"/>
</dbReference>
<evidence type="ECO:0000256" key="11">
    <source>
        <dbReference type="ARBA" id="ARBA00023242"/>
    </source>
</evidence>
<evidence type="ECO:0000259" key="16">
    <source>
        <dbReference type="PROSITE" id="PS51471"/>
    </source>
</evidence>
<feature type="binding site" evidence="14">
    <location>
        <position position="383"/>
    </location>
    <ligand>
        <name>Fe cation</name>
        <dbReference type="ChEBI" id="CHEBI:24875"/>
        <note>catalytic</note>
    </ligand>
</feature>
<comment type="similarity">
    <text evidence="3">Belongs to the alkB family.</text>
</comment>
<dbReference type="Gene3D" id="2.60.120.590">
    <property type="entry name" value="Alpha-ketoglutarate-dependent dioxygenase AlkB-like"/>
    <property type="match status" value="1"/>
</dbReference>
<dbReference type="GO" id="GO:0035515">
    <property type="term" value="F:oxidative RNA demethylase activity"/>
    <property type="evidence" value="ECO:0007669"/>
    <property type="project" value="TreeGrafter"/>
</dbReference>
<name>A0A803MBA3_CHEQI</name>
<reference evidence="17" key="1">
    <citation type="journal article" date="2017" name="Nature">
        <title>The genome of Chenopodium quinoa.</title>
        <authorList>
            <person name="Jarvis D.E."/>
            <person name="Ho Y.S."/>
            <person name="Lightfoot D.J."/>
            <person name="Schmoeckel S.M."/>
            <person name="Li B."/>
            <person name="Borm T.J.A."/>
            <person name="Ohyanagi H."/>
            <person name="Mineta K."/>
            <person name="Michell C.T."/>
            <person name="Saber N."/>
            <person name="Kharbatia N.M."/>
            <person name="Rupper R.R."/>
            <person name="Sharp A.R."/>
            <person name="Dally N."/>
            <person name="Boughton B.A."/>
            <person name="Woo Y.H."/>
            <person name="Gao G."/>
            <person name="Schijlen E.G.W.M."/>
            <person name="Guo X."/>
            <person name="Momin A.A."/>
            <person name="Negrao S."/>
            <person name="Al-Babili S."/>
            <person name="Gehring C."/>
            <person name="Roessner U."/>
            <person name="Jung C."/>
            <person name="Murphy K."/>
            <person name="Arold S.T."/>
            <person name="Gojobori T."/>
            <person name="van der Linden C.G."/>
            <person name="van Loo E.N."/>
            <person name="Jellen E.N."/>
            <person name="Maughan P.J."/>
            <person name="Tester M."/>
        </authorList>
    </citation>
    <scope>NUCLEOTIDE SEQUENCE [LARGE SCALE GENOMIC DNA]</scope>
    <source>
        <strain evidence="17">cv. PI 614886</strain>
    </source>
</reference>
<evidence type="ECO:0000256" key="9">
    <source>
        <dbReference type="ARBA" id="ARBA00023004"/>
    </source>
</evidence>
<gene>
    <name evidence="17" type="primary">LOC110698133</name>
</gene>
<reference evidence="17" key="2">
    <citation type="submission" date="2021-03" db="UniProtKB">
        <authorList>
            <consortium name="EnsemblPlants"/>
        </authorList>
    </citation>
    <scope>IDENTIFICATION</scope>
</reference>
<dbReference type="InterPro" id="IPR027450">
    <property type="entry name" value="AlkB-like"/>
</dbReference>
<dbReference type="GO" id="GO:0005634">
    <property type="term" value="C:nucleus"/>
    <property type="evidence" value="ECO:0007669"/>
    <property type="project" value="UniProtKB-SubCell"/>
</dbReference>
<evidence type="ECO:0000256" key="5">
    <source>
        <dbReference type="ARBA" id="ARBA00022723"/>
    </source>
</evidence>
<dbReference type="FunFam" id="2.60.120.590:FF:000013">
    <property type="entry name" value="2-oxoglutarate-dependent dioxygenase family protein"/>
    <property type="match status" value="1"/>
</dbReference>
<comment type="cofactor">
    <cofactor evidence="14">
        <name>Fe(2+)</name>
        <dbReference type="ChEBI" id="CHEBI:29033"/>
    </cofactor>
    <text evidence="14">Binds 1 Fe(2+) ion per subunit.</text>
</comment>
<feature type="binding site" evidence="14">
    <location>
        <position position="443"/>
    </location>
    <ligand>
        <name>Fe cation</name>
        <dbReference type="ChEBI" id="CHEBI:24875"/>
        <note>catalytic</note>
    </ligand>
</feature>
<evidence type="ECO:0000256" key="13">
    <source>
        <dbReference type="ARBA" id="ARBA00066586"/>
    </source>
</evidence>
<feature type="region of interest" description="Disordered" evidence="15">
    <location>
        <begin position="79"/>
        <end position="143"/>
    </location>
</feature>
<keyword evidence="5 14" id="KW-0479">Metal-binding</keyword>
<dbReference type="PANTHER" id="PTHR16557:SF10">
    <property type="entry name" value="2-OXOGLUTARATE-DEPENDENT DIOXYGENASE FAMILY PROTEIN"/>
    <property type="match status" value="1"/>
</dbReference>
<dbReference type="PROSITE" id="PS51471">
    <property type="entry name" value="FE2OG_OXY"/>
    <property type="match status" value="1"/>
</dbReference>
<sequence length="475" mass="53114">MLQRLPVFRSVLVFPYMCRTMTHVELNTSNDTSIGNQEAPVSRKTVQRRISSFGKAAVLKHLGLGTSQQRRPNASAMATNNITSGSLSGTNDQPSVTTVTRQARPSSSEMSVSCSEQPQHPPVGDVNRENTCSLPSVSSGCDGSGEGYVKESNYLHDVECSRVLEEHSLPKSFGKREQPQSKRPKSIKHSLKDGGSTRNKYSENMSCGPAEVFDICQPQVNDSMFLRQPRDFFDEAEEPEMDKLGEEPRERVLRPGMVLLKSYISDSEQVSIVRKCRELGIGRGGFYQPGYKYGAKLRMHMMCLGLDWDPQTRKYQERRRIDKSKPPRIPPEFLELVDRAMLDSLALISKDSDISDAEDILPRMNPDICIVNFYSETGRLGLHQDRDESAESLNKGLPVVSFSVGDSAEFLYGDQRDPSKAETLILESGDVLIFGGQSRHVFHGVASIIPDTAPRFLLEETKLLPGRLNLTFRQY</sequence>
<dbReference type="GeneID" id="110698133"/>
<evidence type="ECO:0000256" key="10">
    <source>
        <dbReference type="ARBA" id="ARBA00023204"/>
    </source>
</evidence>
<dbReference type="EC" id="1.14.11.51" evidence="13"/>
<keyword evidence="18" id="KW-1185">Reference proteome</keyword>
<comment type="subcellular location">
    <subcellularLocation>
        <location evidence="2">Cytoplasm</location>
    </subcellularLocation>
    <subcellularLocation>
        <location evidence="1">Nucleus</location>
    </subcellularLocation>
</comment>
<dbReference type="GO" id="GO:0141131">
    <property type="term" value="F:DNA N6-methyladenine demethylase activity"/>
    <property type="evidence" value="ECO:0007669"/>
    <property type="project" value="UniProtKB-EC"/>
</dbReference>
<keyword evidence="4" id="KW-0963">Cytoplasm</keyword>
<keyword evidence="8" id="KW-0560">Oxidoreductase</keyword>
<dbReference type="InterPro" id="IPR037151">
    <property type="entry name" value="AlkB-like_sf"/>
</dbReference>
<dbReference type="GO" id="GO:0035513">
    <property type="term" value="P:oxidative RNA demethylation"/>
    <property type="evidence" value="ECO:0007669"/>
    <property type="project" value="TreeGrafter"/>
</dbReference>
<dbReference type="OMA" id="MTHVELN"/>
<dbReference type="GO" id="GO:0035516">
    <property type="term" value="F:broad specificity oxidative DNA demethylase activity"/>
    <property type="evidence" value="ECO:0007669"/>
    <property type="project" value="TreeGrafter"/>
</dbReference>
<organism evidence="17 18">
    <name type="scientific">Chenopodium quinoa</name>
    <name type="common">Quinoa</name>
    <dbReference type="NCBI Taxonomy" id="63459"/>
    <lineage>
        <taxon>Eukaryota</taxon>
        <taxon>Viridiplantae</taxon>
        <taxon>Streptophyta</taxon>
        <taxon>Embryophyta</taxon>
        <taxon>Tracheophyta</taxon>
        <taxon>Spermatophyta</taxon>
        <taxon>Magnoliopsida</taxon>
        <taxon>eudicotyledons</taxon>
        <taxon>Gunneridae</taxon>
        <taxon>Pentapetalae</taxon>
        <taxon>Caryophyllales</taxon>
        <taxon>Chenopodiaceae</taxon>
        <taxon>Chenopodioideae</taxon>
        <taxon>Atripliceae</taxon>
        <taxon>Chenopodium</taxon>
    </lineage>
</organism>
<feature type="binding site" evidence="14">
    <location>
        <position position="385"/>
    </location>
    <ligand>
        <name>Fe cation</name>
        <dbReference type="ChEBI" id="CHEBI:24875"/>
        <note>catalytic</note>
    </ligand>
</feature>
<dbReference type="Pfam" id="PF13532">
    <property type="entry name" value="2OG-FeII_Oxy_2"/>
    <property type="match status" value="1"/>
</dbReference>
<evidence type="ECO:0000256" key="14">
    <source>
        <dbReference type="PIRSR" id="PIRSR604574-2"/>
    </source>
</evidence>
<evidence type="ECO:0000256" key="4">
    <source>
        <dbReference type="ARBA" id="ARBA00022490"/>
    </source>
</evidence>
<feature type="compositionally biased region" description="Low complexity" evidence="15">
    <location>
        <begin position="106"/>
        <end position="115"/>
    </location>
</feature>
<evidence type="ECO:0000256" key="15">
    <source>
        <dbReference type="SAM" id="MobiDB-lite"/>
    </source>
</evidence>
<evidence type="ECO:0000313" key="17">
    <source>
        <dbReference type="EnsemblPlants" id="AUR62026370-RA:cds"/>
    </source>
</evidence>
<dbReference type="PANTHER" id="PTHR16557">
    <property type="entry name" value="ALKYLATED DNA REPAIR PROTEIN ALKB-RELATED"/>
    <property type="match status" value="1"/>
</dbReference>
<dbReference type="SMR" id="A0A803MBA3"/>
<feature type="region of interest" description="Disordered" evidence="15">
    <location>
        <begin position="169"/>
        <end position="202"/>
    </location>
</feature>
<dbReference type="EnsemblPlants" id="AUR62026370-RA">
    <property type="protein sequence ID" value="AUR62026370-RA:cds"/>
    <property type="gene ID" value="AUR62026370"/>
</dbReference>
<evidence type="ECO:0000256" key="2">
    <source>
        <dbReference type="ARBA" id="ARBA00004496"/>
    </source>
</evidence>
<protein>
    <recommendedName>
        <fullName evidence="13">DNA N(6)-methyladenine demethylase</fullName>
        <ecNumber evidence="13">1.14.11.51</ecNumber>
    </recommendedName>
</protein>
<evidence type="ECO:0000256" key="12">
    <source>
        <dbReference type="ARBA" id="ARBA00052047"/>
    </source>
</evidence>
<proteinExistence type="inferred from homology"/>
<evidence type="ECO:0000256" key="6">
    <source>
        <dbReference type="ARBA" id="ARBA00022763"/>
    </source>
</evidence>
<evidence type="ECO:0000256" key="1">
    <source>
        <dbReference type="ARBA" id="ARBA00004123"/>
    </source>
</evidence>